<dbReference type="EMBL" id="OBMI01000001">
    <property type="protein sequence ID" value="SOB79424.1"/>
    <property type="molecule type" value="Genomic_DNA"/>
</dbReference>
<dbReference type="AlphaFoldDB" id="A0A285QD57"/>
<gene>
    <name evidence="1" type="ORF">SAMN06297144_0541</name>
</gene>
<dbReference type="OrthoDB" id="7546248at2"/>
<protein>
    <submittedName>
        <fullName evidence="1">Uncharacterized protein</fullName>
    </submittedName>
</protein>
<dbReference type="RefSeq" id="WP_097062442.1">
    <property type="nucleotide sequence ID" value="NZ_OBMI01000001.1"/>
</dbReference>
<keyword evidence="2" id="KW-1185">Reference proteome</keyword>
<dbReference type="Proteomes" id="UP000219494">
    <property type="component" value="Unassembled WGS sequence"/>
</dbReference>
<sequence>MRKDRSLDALAAVGNVAQFVSFAPQGGGVFAQTHSRVLGHPADHRFGDLADAASALLAASPEGRVNVRSYEPTDPRSREFVYGLQSAAEVVATAERLLGEGLHVILNETVDVSDGGVSGVVQDDLIEFAPDDTPRCVEKPGVASLPLDLGVDLLEIVYGFRPDVPAGGRTEFSVHPLPRGYRATRTLLWEREETAAEPGRAAVVWPNRFSRHLGDKLYGLLVAHLIGLRVPSTLAICRRVAPFSFGVATGGVGTWTRTCPVEQEPGLFTTTRGWTDPFALLAKEDSAGTAIASVLSQAAVPAAHSGAAAVAADGTVLIEGVAGTGDRFMLSEQAPQALPEHVLRKVGAACSSAGSVLGAVRLEWVHDGAEAWVVQLHAGAPDRMDHVLVDGEPSSWRTVEASAGLAALRREIGSLDPNEGLLLRGSFGLTSHMADLVRKAGVPARMEPSG</sequence>
<evidence type="ECO:0000313" key="2">
    <source>
        <dbReference type="Proteomes" id="UP000219494"/>
    </source>
</evidence>
<proteinExistence type="predicted"/>
<accession>A0A285QD57</accession>
<evidence type="ECO:0000313" key="1">
    <source>
        <dbReference type="EMBL" id="SOB79424.1"/>
    </source>
</evidence>
<organism evidence="1 2">
    <name type="scientific">Sphingomonas guangdongensis</name>
    <dbReference type="NCBI Taxonomy" id="1141890"/>
    <lineage>
        <taxon>Bacteria</taxon>
        <taxon>Pseudomonadati</taxon>
        <taxon>Pseudomonadota</taxon>
        <taxon>Alphaproteobacteria</taxon>
        <taxon>Sphingomonadales</taxon>
        <taxon>Sphingomonadaceae</taxon>
        <taxon>Sphingomonas</taxon>
    </lineage>
</organism>
<name>A0A285QD57_9SPHN</name>
<reference evidence="1 2" key="1">
    <citation type="submission" date="2017-07" db="EMBL/GenBank/DDBJ databases">
        <authorList>
            <person name="Sun Z.S."/>
            <person name="Albrecht U."/>
            <person name="Echele G."/>
            <person name="Lee C.C."/>
        </authorList>
    </citation>
    <scope>NUCLEOTIDE SEQUENCE [LARGE SCALE GENOMIC DNA]</scope>
    <source>
        <strain evidence="1 2">CGMCC 1.12672</strain>
    </source>
</reference>